<organism evidence="2 3">
    <name type="scientific">Austropuccinia psidii MF-1</name>
    <dbReference type="NCBI Taxonomy" id="1389203"/>
    <lineage>
        <taxon>Eukaryota</taxon>
        <taxon>Fungi</taxon>
        <taxon>Dikarya</taxon>
        <taxon>Basidiomycota</taxon>
        <taxon>Pucciniomycotina</taxon>
        <taxon>Pucciniomycetes</taxon>
        <taxon>Pucciniales</taxon>
        <taxon>Sphaerophragmiaceae</taxon>
        <taxon>Austropuccinia</taxon>
    </lineage>
</organism>
<name>A0A9Q3BPM4_9BASI</name>
<dbReference type="InterPro" id="IPR054722">
    <property type="entry name" value="PolX-like_BBD"/>
</dbReference>
<accession>A0A9Q3BPM4</accession>
<proteinExistence type="predicted"/>
<evidence type="ECO:0000313" key="2">
    <source>
        <dbReference type="EMBL" id="MBW0468570.1"/>
    </source>
</evidence>
<feature type="domain" description="Retrovirus-related Pol polyprotein from transposon TNT 1-94-like beta-barrel" evidence="1">
    <location>
        <begin position="181"/>
        <end position="257"/>
    </location>
</feature>
<evidence type="ECO:0000313" key="3">
    <source>
        <dbReference type="Proteomes" id="UP000765509"/>
    </source>
</evidence>
<dbReference type="OrthoDB" id="3251181at2759"/>
<gene>
    <name evidence="2" type="ORF">O181_008285</name>
</gene>
<reference evidence="2" key="1">
    <citation type="submission" date="2021-03" db="EMBL/GenBank/DDBJ databases">
        <title>Draft genome sequence of rust myrtle Austropuccinia psidii MF-1, a brazilian biotype.</title>
        <authorList>
            <person name="Quecine M.C."/>
            <person name="Pachon D.M.R."/>
            <person name="Bonatelli M.L."/>
            <person name="Correr F.H."/>
            <person name="Franceschini L.M."/>
            <person name="Leite T.F."/>
            <person name="Margarido G.R.A."/>
            <person name="Almeida C.A."/>
            <person name="Ferrarezi J.A."/>
            <person name="Labate C.A."/>
        </authorList>
    </citation>
    <scope>NUCLEOTIDE SEQUENCE</scope>
    <source>
        <strain evidence="2">MF-1</strain>
    </source>
</reference>
<dbReference type="Pfam" id="PF22936">
    <property type="entry name" value="Pol_BBD"/>
    <property type="match status" value="1"/>
</dbReference>
<dbReference type="Proteomes" id="UP000765509">
    <property type="component" value="Unassembled WGS sequence"/>
</dbReference>
<comment type="caution">
    <text evidence="2">The sequence shown here is derived from an EMBL/GenBank/DDBJ whole genome shotgun (WGS) entry which is preliminary data.</text>
</comment>
<dbReference type="AlphaFoldDB" id="A0A9Q3BPM4"/>
<protein>
    <recommendedName>
        <fullName evidence="1">Retrovirus-related Pol polyprotein from transposon TNT 1-94-like beta-barrel domain-containing protein</fullName>
    </recommendedName>
</protein>
<keyword evidence="3" id="KW-1185">Reference proteome</keyword>
<dbReference type="EMBL" id="AVOT02001903">
    <property type="protein sequence ID" value="MBW0468570.1"/>
    <property type="molecule type" value="Genomic_DNA"/>
</dbReference>
<sequence>MNRGRIWMDFQRCFYNGNLQSYIDSCRKLLMELETVSIKIPNELLLYSLLGKLAGDSKLHQLVETLTLNEELIESPDLILTQLEDYVNLIKSKESTPTDLPSALVSTVDNSFKVIHFCTNGKHNPKSMTHKKEQCWAENPQLRPNQRDSKGRKFQTTAYFSIATALVTSSEEARSNVHQVILDCGATHHMFNSKSFFVLLNCLAPFTVTTGHSTSSLMAFAIGCVKILCKSQPLLMKDCLYVPKLSCNLISLLAVFERQITVNRVEDKFTLECSNKMLLEGRIIKKLMHCQLPS</sequence>
<evidence type="ECO:0000259" key="1">
    <source>
        <dbReference type="Pfam" id="PF22936"/>
    </source>
</evidence>